<accession>A0A392RA58</accession>
<dbReference type="EMBL" id="LXQA010195640">
    <property type="protein sequence ID" value="MCI32445.1"/>
    <property type="molecule type" value="Genomic_DNA"/>
</dbReference>
<evidence type="ECO:0000313" key="2">
    <source>
        <dbReference type="Proteomes" id="UP000265520"/>
    </source>
</evidence>
<keyword evidence="2" id="KW-1185">Reference proteome</keyword>
<reference evidence="1 2" key="1">
    <citation type="journal article" date="2018" name="Front. Plant Sci.">
        <title>Red Clover (Trifolium pratense) and Zigzag Clover (T. medium) - A Picture of Genomic Similarities and Differences.</title>
        <authorList>
            <person name="Dluhosova J."/>
            <person name="Istvanek J."/>
            <person name="Nedelnik J."/>
            <person name="Repkova J."/>
        </authorList>
    </citation>
    <scope>NUCLEOTIDE SEQUENCE [LARGE SCALE GENOMIC DNA]</scope>
    <source>
        <strain evidence="2">cv. 10/8</strain>
        <tissue evidence="1">Leaf</tissue>
    </source>
</reference>
<dbReference type="AlphaFoldDB" id="A0A392RA58"/>
<sequence length="53" mass="6164">MESDLNEVDLMDEDGEVLDQNSELADEDEEDPLLYYEFDVKITESLAYTNQVM</sequence>
<protein>
    <submittedName>
        <fullName evidence="1">Uncharacterized protein</fullName>
    </submittedName>
</protein>
<comment type="caution">
    <text evidence="1">The sequence shown here is derived from an EMBL/GenBank/DDBJ whole genome shotgun (WGS) entry which is preliminary data.</text>
</comment>
<evidence type="ECO:0000313" key="1">
    <source>
        <dbReference type="EMBL" id="MCI32445.1"/>
    </source>
</evidence>
<proteinExistence type="predicted"/>
<feature type="non-terminal residue" evidence="1">
    <location>
        <position position="53"/>
    </location>
</feature>
<organism evidence="1 2">
    <name type="scientific">Trifolium medium</name>
    <dbReference type="NCBI Taxonomy" id="97028"/>
    <lineage>
        <taxon>Eukaryota</taxon>
        <taxon>Viridiplantae</taxon>
        <taxon>Streptophyta</taxon>
        <taxon>Embryophyta</taxon>
        <taxon>Tracheophyta</taxon>
        <taxon>Spermatophyta</taxon>
        <taxon>Magnoliopsida</taxon>
        <taxon>eudicotyledons</taxon>
        <taxon>Gunneridae</taxon>
        <taxon>Pentapetalae</taxon>
        <taxon>rosids</taxon>
        <taxon>fabids</taxon>
        <taxon>Fabales</taxon>
        <taxon>Fabaceae</taxon>
        <taxon>Papilionoideae</taxon>
        <taxon>50 kb inversion clade</taxon>
        <taxon>NPAAA clade</taxon>
        <taxon>Hologalegina</taxon>
        <taxon>IRL clade</taxon>
        <taxon>Trifolieae</taxon>
        <taxon>Trifolium</taxon>
    </lineage>
</organism>
<name>A0A392RA58_9FABA</name>
<dbReference type="Proteomes" id="UP000265520">
    <property type="component" value="Unassembled WGS sequence"/>
</dbReference>